<proteinExistence type="predicted"/>
<dbReference type="GO" id="GO:0016740">
    <property type="term" value="F:transferase activity"/>
    <property type="evidence" value="ECO:0007669"/>
    <property type="project" value="UniProtKB-KW"/>
</dbReference>
<reference evidence="1 2" key="1">
    <citation type="submission" date="2018-11" db="EMBL/GenBank/DDBJ databases">
        <title>Genome sequences of Brenneria nigrifluens and Brenneria rubrifaciens.</title>
        <authorList>
            <person name="Poret-Peterson A.T."/>
            <person name="McClean A.E."/>
            <person name="Kluepfel D.A."/>
        </authorList>
    </citation>
    <scope>NUCLEOTIDE SEQUENCE [LARGE SCALE GENOMIC DNA]</scope>
    <source>
        <strain evidence="1 2">6D370</strain>
    </source>
</reference>
<dbReference type="Proteomes" id="UP000299580">
    <property type="component" value="Chromosome"/>
</dbReference>
<dbReference type="RefSeq" id="WP_137714210.1">
    <property type="nucleotide sequence ID" value="NZ_CP034035.1"/>
</dbReference>
<dbReference type="Gene3D" id="3.40.630.30">
    <property type="match status" value="1"/>
</dbReference>
<evidence type="ECO:0000313" key="1">
    <source>
        <dbReference type="EMBL" id="QCR09199.1"/>
    </source>
</evidence>
<dbReference type="AlphaFoldDB" id="A0A4P8QUN1"/>
<dbReference type="EMBL" id="CP034035">
    <property type="protein sequence ID" value="QCR09199.1"/>
    <property type="molecule type" value="Genomic_DNA"/>
</dbReference>
<organism evidence="1 2">
    <name type="scientific">Brenneria rubrifaciens</name>
    <dbReference type="NCBI Taxonomy" id="55213"/>
    <lineage>
        <taxon>Bacteria</taxon>
        <taxon>Pseudomonadati</taxon>
        <taxon>Pseudomonadota</taxon>
        <taxon>Gammaproteobacteria</taxon>
        <taxon>Enterobacterales</taxon>
        <taxon>Pectobacteriaceae</taxon>
        <taxon>Brenneria</taxon>
    </lineage>
</organism>
<protein>
    <submittedName>
        <fullName evidence="1">N-acetyltransferase</fullName>
    </submittedName>
</protein>
<sequence length="168" mass="19871">MTKFNKIVPDDFNVPMYVNGEFFILRPLSPVYSNLDYDAVIASKEILGDIFSDNWPEGINSREDNLRYILEDYQDFQDRIGFSYIILDDEESICIGCVYIFPSLYEGSDVAIYYWFNVKFAGTYLTVKIENFIRSWVVEFWGIKKPAYPGRDIPWSEWLTRPRKKFTD</sequence>
<dbReference type="SUPFAM" id="SSF55729">
    <property type="entry name" value="Acyl-CoA N-acyltransferases (Nat)"/>
    <property type="match status" value="1"/>
</dbReference>
<accession>A0A4P8QUN1</accession>
<name>A0A4P8QUN1_9GAMM</name>
<keyword evidence="2" id="KW-1185">Reference proteome</keyword>
<keyword evidence="1" id="KW-0808">Transferase</keyword>
<evidence type="ECO:0000313" key="2">
    <source>
        <dbReference type="Proteomes" id="UP000299580"/>
    </source>
</evidence>
<dbReference type="InterPro" id="IPR016181">
    <property type="entry name" value="Acyl_CoA_acyltransferase"/>
</dbReference>
<dbReference type="KEGG" id="brb:EH207_12080"/>
<gene>
    <name evidence="1" type="ORF">EH207_12080</name>
</gene>
<dbReference type="OrthoDB" id="1424091at2"/>